<proteinExistence type="predicted"/>
<evidence type="ECO:0000256" key="1">
    <source>
        <dbReference type="SAM" id="MobiDB-lite"/>
    </source>
</evidence>
<comment type="caution">
    <text evidence="2">The sequence shown here is derived from an EMBL/GenBank/DDBJ whole genome shotgun (WGS) entry which is preliminary data.</text>
</comment>
<dbReference type="Proteomes" id="UP000015441">
    <property type="component" value="Unassembled WGS sequence"/>
</dbReference>
<accession>N1JJT8</accession>
<gene>
    <name evidence="2" type="ORF">BGHDH14_bgh03167</name>
</gene>
<dbReference type="OrthoDB" id="4939572at2759"/>
<feature type="compositionally biased region" description="Polar residues" evidence="1">
    <location>
        <begin position="21"/>
        <end position="45"/>
    </location>
</feature>
<dbReference type="InParanoid" id="N1JJT8"/>
<dbReference type="EMBL" id="CAUH01006492">
    <property type="protein sequence ID" value="CCU82527.1"/>
    <property type="molecule type" value="Genomic_DNA"/>
</dbReference>
<feature type="region of interest" description="Disordered" evidence="1">
    <location>
        <begin position="19"/>
        <end position="54"/>
    </location>
</feature>
<dbReference type="HOGENOM" id="CLU_1199615_0_0_1"/>
<protein>
    <submittedName>
        <fullName evidence="2">Putative Avra10-like protein</fullName>
    </submittedName>
</protein>
<name>N1JJT8_BLUG1</name>
<evidence type="ECO:0000313" key="2">
    <source>
        <dbReference type="EMBL" id="CCU82527.1"/>
    </source>
</evidence>
<reference evidence="2 3" key="1">
    <citation type="journal article" date="2010" name="Science">
        <title>Genome expansion and gene loss in powdery mildew fungi reveal tradeoffs in extreme parasitism.</title>
        <authorList>
            <person name="Spanu P.D."/>
            <person name="Abbott J.C."/>
            <person name="Amselem J."/>
            <person name="Burgis T.A."/>
            <person name="Soanes D.M."/>
            <person name="Stueber K."/>
            <person name="Ver Loren van Themaat E."/>
            <person name="Brown J.K.M."/>
            <person name="Butcher S.A."/>
            <person name="Gurr S.J."/>
            <person name="Lebrun M.-H."/>
            <person name="Ridout C.J."/>
            <person name="Schulze-Lefert P."/>
            <person name="Talbot N.J."/>
            <person name="Ahmadinejad N."/>
            <person name="Ametz C."/>
            <person name="Barton G.R."/>
            <person name="Benjdia M."/>
            <person name="Bidzinski P."/>
            <person name="Bindschedler L.V."/>
            <person name="Both M."/>
            <person name="Brewer M.T."/>
            <person name="Cadle-Davidson L."/>
            <person name="Cadle-Davidson M.M."/>
            <person name="Collemare J."/>
            <person name="Cramer R."/>
            <person name="Frenkel O."/>
            <person name="Godfrey D."/>
            <person name="Harriman J."/>
            <person name="Hoede C."/>
            <person name="King B.C."/>
            <person name="Klages S."/>
            <person name="Kleemann J."/>
            <person name="Knoll D."/>
            <person name="Koti P.S."/>
            <person name="Kreplak J."/>
            <person name="Lopez-Ruiz F.J."/>
            <person name="Lu X."/>
            <person name="Maekawa T."/>
            <person name="Mahanil S."/>
            <person name="Micali C."/>
            <person name="Milgroom M.G."/>
            <person name="Montana G."/>
            <person name="Noir S."/>
            <person name="O'Connell R.J."/>
            <person name="Oberhaensli S."/>
            <person name="Parlange F."/>
            <person name="Pedersen C."/>
            <person name="Quesneville H."/>
            <person name="Reinhardt R."/>
            <person name="Rott M."/>
            <person name="Sacristan S."/>
            <person name="Schmidt S.M."/>
            <person name="Schoen M."/>
            <person name="Skamnioti P."/>
            <person name="Sommer H."/>
            <person name="Stephens A."/>
            <person name="Takahara H."/>
            <person name="Thordal-Christensen H."/>
            <person name="Vigouroux M."/>
            <person name="Wessling R."/>
            <person name="Wicker T."/>
            <person name="Panstruga R."/>
        </authorList>
    </citation>
    <scope>NUCLEOTIDE SEQUENCE [LARGE SCALE GENOMIC DNA]</scope>
    <source>
        <strain evidence="2">DH14</strain>
    </source>
</reference>
<organism evidence="2 3">
    <name type="scientific">Blumeria graminis f. sp. hordei (strain DH14)</name>
    <name type="common">Barley powdery mildew</name>
    <name type="synonym">Oidium monilioides f. sp. hordei</name>
    <dbReference type="NCBI Taxonomy" id="546991"/>
    <lineage>
        <taxon>Eukaryota</taxon>
        <taxon>Fungi</taxon>
        <taxon>Dikarya</taxon>
        <taxon>Ascomycota</taxon>
        <taxon>Pezizomycotina</taxon>
        <taxon>Leotiomycetes</taxon>
        <taxon>Erysiphales</taxon>
        <taxon>Erysiphaceae</taxon>
        <taxon>Blumeria</taxon>
        <taxon>Blumeria hordei</taxon>
    </lineage>
</organism>
<keyword evidence="3" id="KW-1185">Reference proteome</keyword>
<evidence type="ECO:0000313" key="3">
    <source>
        <dbReference type="Proteomes" id="UP000015441"/>
    </source>
</evidence>
<sequence>MSNCGRANASSPEHAGFFLDQHQQGPSMGASQQVCNQRPSTNSRTSPHRVTPRHFTGHVVFGPIVGNEGQEVSQIRVTHENLPRFALAETQWTHPPPVLDTVHKADEYAKDLCSGLTNAIKATGKRRNKRHGKCAPWWTPECKLARTEYRVAMTPEQRWIHSKKLRSTLRAARKEYQTRQVEAITTPTDVFKLMRTTEPRQASTPPPLNHDGKMCTDRAERAVILLLKLCR</sequence>
<dbReference type="AlphaFoldDB" id="N1JJT8"/>